<sequence length="72" mass="8560">MLGLIIFYGTVIAVAIIIWYYVKKPGERSLPEYNDELEAWQLWDDQLNEHRSTIRAFDRRGYFDGAGHRDRL</sequence>
<dbReference type="RefSeq" id="YP_009218596.1">
    <property type="nucleotide sequence ID" value="NC_029013.1"/>
</dbReference>
<protein>
    <submittedName>
        <fullName evidence="2">Uncharacterized protein</fullName>
    </submittedName>
</protein>
<accession>A0A0K0QT34</accession>
<keyword evidence="1" id="KW-0472">Membrane</keyword>
<proteinExistence type="predicted"/>
<dbReference type="GeneID" id="26644819"/>
<feature type="transmembrane region" description="Helical" evidence="1">
    <location>
        <begin position="6"/>
        <end position="22"/>
    </location>
</feature>
<dbReference type="KEGG" id="vg:26644819"/>
<evidence type="ECO:0000313" key="2">
    <source>
        <dbReference type="EMBL" id="AKR15904.1"/>
    </source>
</evidence>
<evidence type="ECO:0000256" key="1">
    <source>
        <dbReference type="SAM" id="Phobius"/>
    </source>
</evidence>
<evidence type="ECO:0000313" key="3">
    <source>
        <dbReference type="Proteomes" id="UP000204614"/>
    </source>
</evidence>
<name>A0A0K0QT34_9CAUD</name>
<dbReference type="Proteomes" id="UP000204614">
    <property type="component" value="Segment"/>
</dbReference>
<keyword evidence="1" id="KW-1133">Transmembrane helix</keyword>
<keyword evidence="1" id="KW-0812">Transmembrane</keyword>
<reference evidence="3" key="1">
    <citation type="submission" date="2015-05" db="EMBL/GenBank/DDBJ databases">
        <authorList>
            <person name="Liu X."/>
            <person name="Tong Y."/>
            <person name="Huang Y."/>
            <person name="An X."/>
            <person name="Mi Z."/>
            <person name="Zhang Z."/>
        </authorList>
    </citation>
    <scope>NUCLEOTIDE SEQUENCE [LARGE SCALE GENOMIC DNA]</scope>
</reference>
<dbReference type="EMBL" id="KR869820">
    <property type="protein sequence ID" value="AKR15904.1"/>
    <property type="molecule type" value="Genomic_DNA"/>
</dbReference>
<organism evidence="2 3">
    <name type="scientific">Citrobacter phage IME-CF2</name>
    <dbReference type="NCBI Taxonomy" id="1673887"/>
    <lineage>
        <taxon>Viruses</taxon>
        <taxon>Duplodnaviria</taxon>
        <taxon>Heunggongvirae</taxon>
        <taxon>Uroviricota</taxon>
        <taxon>Caudoviricetes</taxon>
        <taxon>Pantevenvirales</taxon>
        <taxon>Straboviridae</taxon>
        <taxon>Pseudotevenvirus</taxon>
        <taxon>Pseudotevenvirus imecf2</taxon>
    </lineage>
</organism>
<keyword evidence="3" id="KW-1185">Reference proteome</keyword>